<dbReference type="Pfam" id="PF20921">
    <property type="entry name" value="DUF1846_C"/>
    <property type="match status" value="1"/>
</dbReference>
<dbReference type="GO" id="GO:0003676">
    <property type="term" value="F:nucleic acid binding"/>
    <property type="evidence" value="ECO:0007669"/>
    <property type="project" value="InterPro"/>
</dbReference>
<dbReference type="GO" id="GO:0015074">
    <property type="term" value="P:DNA integration"/>
    <property type="evidence" value="ECO:0007669"/>
    <property type="project" value="InterPro"/>
</dbReference>
<proteinExistence type="predicted"/>
<dbReference type="eggNOG" id="COG2801">
    <property type="taxonomic scope" value="Bacteria"/>
</dbReference>
<feature type="non-terminal residue" evidence="2">
    <location>
        <position position="1"/>
    </location>
</feature>
<evidence type="ECO:0000259" key="1">
    <source>
        <dbReference type="PROSITE" id="PS50994"/>
    </source>
</evidence>
<dbReference type="InterPro" id="IPR039537">
    <property type="entry name" value="Retrotran_Ty1/copia-like"/>
</dbReference>
<dbReference type="InterPro" id="IPR036397">
    <property type="entry name" value="RNaseH_sf"/>
</dbReference>
<reference evidence="2 3" key="1">
    <citation type="submission" date="2008-10" db="EMBL/GenBank/DDBJ databases">
        <title>Draft genome sequence of Collinsella stercoris (DSM 13279).</title>
        <authorList>
            <person name="Sudarsanam P."/>
            <person name="Ley R."/>
            <person name="Guruge J."/>
            <person name="Turnbaugh P.J."/>
            <person name="Mahowald M."/>
            <person name="Liep D."/>
            <person name="Gordon J."/>
        </authorList>
    </citation>
    <scope>NUCLEOTIDE SEQUENCE [LARGE SCALE GENOMIC DNA]</scope>
    <source>
        <strain evidence="2 3">DSM 13279</strain>
    </source>
</reference>
<dbReference type="Pfam" id="PF08903">
    <property type="entry name" value="DUF1846"/>
    <property type="match status" value="1"/>
</dbReference>
<dbReference type="SUPFAM" id="SSF53098">
    <property type="entry name" value="Ribonuclease H-like"/>
    <property type="match status" value="1"/>
</dbReference>
<gene>
    <name evidence="2" type="ORF">COLSTE_01974</name>
</gene>
<dbReference type="InterPro" id="IPR001584">
    <property type="entry name" value="Integrase_cat-core"/>
</dbReference>
<dbReference type="STRING" id="445975.COLSTE_01974"/>
<dbReference type="InterPro" id="IPR048441">
    <property type="entry name" value="DUF1846_C"/>
</dbReference>
<protein>
    <submittedName>
        <fullName evidence="2">Integrase core domain protein</fullName>
    </submittedName>
</protein>
<dbReference type="Pfam" id="PF00665">
    <property type="entry name" value="rve"/>
    <property type="match status" value="1"/>
</dbReference>
<dbReference type="HOGENOM" id="CLU_410810_0_0_11"/>
<comment type="caution">
    <text evidence="2">The sequence shown here is derived from an EMBL/GenBank/DDBJ whole genome shotgun (WGS) entry which is preliminary data.</text>
</comment>
<dbReference type="PROSITE" id="PS50994">
    <property type="entry name" value="INTEGRASE"/>
    <property type="match status" value="1"/>
</dbReference>
<dbReference type="PANTHER" id="PTHR42648">
    <property type="entry name" value="TRANSPOSASE, PUTATIVE-RELATED"/>
    <property type="match status" value="1"/>
</dbReference>
<evidence type="ECO:0000313" key="3">
    <source>
        <dbReference type="Proteomes" id="UP000003560"/>
    </source>
</evidence>
<dbReference type="PANTHER" id="PTHR42648:SF15">
    <property type="entry name" value="BLL8290 PROTEIN"/>
    <property type="match status" value="1"/>
</dbReference>
<accession>B6GCZ6</accession>
<name>B6GCZ6_9ACTN</name>
<evidence type="ECO:0000313" key="2">
    <source>
        <dbReference type="EMBL" id="EEA89852.1"/>
    </source>
</evidence>
<dbReference type="InterPro" id="IPR012337">
    <property type="entry name" value="RNaseH-like_sf"/>
</dbReference>
<dbReference type="Proteomes" id="UP000003560">
    <property type="component" value="Unassembled WGS sequence"/>
</dbReference>
<feature type="domain" description="Integrase catalytic" evidence="1">
    <location>
        <begin position="9"/>
        <end position="140"/>
    </location>
</feature>
<dbReference type="Gene3D" id="3.10.630.10">
    <property type="entry name" value="dip2346 domain like"/>
    <property type="match status" value="1"/>
</dbReference>
<dbReference type="AlphaFoldDB" id="B6GCZ6"/>
<dbReference type="Gene3D" id="3.30.420.10">
    <property type="entry name" value="Ribonuclease H-like superfamily/Ribonuclease H"/>
    <property type="match status" value="1"/>
</dbReference>
<sequence length="668" mass="73224">GPVTPVRYERERPGELVHVDVKKVARIPDGGGWRALGRGNDRSRGHSGAGSSCLHVAVDDFSRVAYAGLLPDERKGTCAAFMRRALRFYAGLGLTVERVMTDNGPGYRSGEFNELLAAAGARHVYTRPYSPWQNGKVERLPPQGRLREKFASAPDARRPRIDYLGTAVNNARSRRMRQGFDNEKYIASQAEHIKERIAQFGGKLYLEFGGKLFDDYHASRVLPGFEPDSKFRMLKSLADDVEIIIAINANHIEKNKARGDLGITYDEDVLRLADIFRSNGFLVGAVVLTQYSGQPAADQFRRRLSMLGITCKLHYPIEDYPHDIDLIVSEDGYGKNEFVETTRPLVVVTAPGPGSGKLATCLSQLYHEHRRGVAAGYAKFETFPVWNLPLNHPVNIAYEAATVDLDDANIIDPFHLEAHGVTTVNYNRDVEAFPVVKALMEKILGESPYMSPTDMGVNMVGYAICDDEACREAANMEIVRRYFTAAVNVKRTGCGSEQVDKLKAIMQKVGVNKDLSPARSAALLKEETTGSPAGAMVLPDGSVVTGKTSTRLGAASSLMMNALKAVTGVDMELEVISNDAIEPISRLKTSQLGSVNPRLHPDETLIALSITSATSEVAAHVLAGLPLLRGCDAFFSVIISSSDEALFKKLGINVCCEPKFERSGYYHR</sequence>
<dbReference type="Gene3D" id="1.20.1570.10">
    <property type="entry name" value="dip2346 domain like"/>
    <property type="match status" value="1"/>
</dbReference>
<dbReference type="NCBIfam" id="NF010184">
    <property type="entry name" value="PRK13663.1"/>
    <property type="match status" value="1"/>
</dbReference>
<keyword evidence="3" id="KW-1185">Reference proteome</keyword>
<dbReference type="eggNOG" id="COG4868">
    <property type="taxonomic scope" value="Bacteria"/>
</dbReference>
<dbReference type="Gene3D" id="3.40.140.40">
    <property type="entry name" value="Domain of unknown function (DUF1846), C-terminal subdomain"/>
    <property type="match status" value="1"/>
</dbReference>
<reference evidence="2 3" key="2">
    <citation type="submission" date="2008-10" db="EMBL/GenBank/DDBJ databases">
        <authorList>
            <person name="Fulton L."/>
            <person name="Clifton S."/>
            <person name="Fulton B."/>
            <person name="Xu J."/>
            <person name="Minx P."/>
            <person name="Pepin K.H."/>
            <person name="Johnson M."/>
            <person name="Thiruvilangam P."/>
            <person name="Bhonagiri V."/>
            <person name="Nash W.E."/>
            <person name="Mardis E.R."/>
            <person name="Wilson R.K."/>
        </authorList>
    </citation>
    <scope>NUCLEOTIDE SEQUENCE [LARGE SCALE GENOMIC DNA]</scope>
    <source>
        <strain evidence="2 3">DSM 13279</strain>
    </source>
</reference>
<organism evidence="2 3">
    <name type="scientific">Collinsella stercoris DSM 13279</name>
    <dbReference type="NCBI Taxonomy" id="445975"/>
    <lineage>
        <taxon>Bacteria</taxon>
        <taxon>Bacillati</taxon>
        <taxon>Actinomycetota</taxon>
        <taxon>Coriobacteriia</taxon>
        <taxon>Coriobacteriales</taxon>
        <taxon>Coriobacteriaceae</taxon>
        <taxon>Collinsella</taxon>
    </lineage>
</organism>
<dbReference type="EMBL" id="ABXJ01000115">
    <property type="protein sequence ID" value="EEA89852.1"/>
    <property type="molecule type" value="Genomic_DNA"/>
</dbReference>
<dbReference type="InterPro" id="IPR048496">
    <property type="entry name" value="DUF1846_N"/>
</dbReference>